<keyword evidence="4 12" id="KW-0812">Transmembrane</keyword>
<dbReference type="GO" id="GO:1902495">
    <property type="term" value="C:transmembrane transporter complex"/>
    <property type="evidence" value="ECO:0007669"/>
    <property type="project" value="TreeGrafter"/>
</dbReference>
<evidence type="ECO:0000256" key="3">
    <source>
        <dbReference type="ARBA" id="ARBA00022614"/>
    </source>
</evidence>
<dbReference type="InterPro" id="IPR001611">
    <property type="entry name" value="Leu-rich_rpt"/>
</dbReference>
<feature type="transmembrane region" description="Helical" evidence="12">
    <location>
        <begin position="622"/>
        <end position="647"/>
    </location>
</feature>
<dbReference type="Pfam" id="PF12799">
    <property type="entry name" value="LRR_4"/>
    <property type="match status" value="1"/>
</dbReference>
<keyword evidence="11" id="KW-0407">Ion channel</keyword>
<keyword evidence="9 12" id="KW-0472">Membrane</keyword>
<feature type="transmembrane region" description="Helical" evidence="12">
    <location>
        <begin position="659"/>
        <end position="676"/>
    </location>
</feature>
<keyword evidence="8" id="KW-0406">Ion transport</keyword>
<name>A0A813YYJ8_9BILA</name>
<dbReference type="SUPFAM" id="SSF52058">
    <property type="entry name" value="L domain-like"/>
    <property type="match status" value="1"/>
</dbReference>
<evidence type="ECO:0000256" key="6">
    <source>
        <dbReference type="ARBA" id="ARBA00022989"/>
    </source>
</evidence>
<evidence type="ECO:0000256" key="2">
    <source>
        <dbReference type="ARBA" id="ARBA00022448"/>
    </source>
</evidence>
<dbReference type="Proteomes" id="UP000663879">
    <property type="component" value="Unassembled WGS sequence"/>
</dbReference>
<dbReference type="PROSITE" id="PS51450">
    <property type="entry name" value="LRR"/>
    <property type="match status" value="1"/>
</dbReference>
<evidence type="ECO:0000256" key="12">
    <source>
        <dbReference type="SAM" id="Phobius"/>
    </source>
</evidence>
<comment type="subcellular location">
    <subcellularLocation>
        <location evidence="1">Membrane</location>
        <topology evidence="1">Multi-pass membrane protein</topology>
    </subcellularLocation>
</comment>
<dbReference type="Pfam" id="PF00520">
    <property type="entry name" value="Ion_trans"/>
    <property type="match status" value="1"/>
</dbReference>
<evidence type="ECO:0000256" key="8">
    <source>
        <dbReference type="ARBA" id="ARBA00023065"/>
    </source>
</evidence>
<organism evidence="14 15">
    <name type="scientific">Brachionus calyciflorus</name>
    <dbReference type="NCBI Taxonomy" id="104777"/>
    <lineage>
        <taxon>Eukaryota</taxon>
        <taxon>Metazoa</taxon>
        <taxon>Spiralia</taxon>
        <taxon>Gnathifera</taxon>
        <taxon>Rotifera</taxon>
        <taxon>Eurotatoria</taxon>
        <taxon>Monogononta</taxon>
        <taxon>Pseudotrocha</taxon>
        <taxon>Ploima</taxon>
        <taxon>Brachionidae</taxon>
        <taxon>Brachionus</taxon>
    </lineage>
</organism>
<evidence type="ECO:0000256" key="11">
    <source>
        <dbReference type="ARBA" id="ARBA00023303"/>
    </source>
</evidence>
<dbReference type="InterPro" id="IPR005821">
    <property type="entry name" value="Ion_trans_dom"/>
</dbReference>
<feature type="transmembrane region" description="Helical" evidence="12">
    <location>
        <begin position="593"/>
        <end position="610"/>
    </location>
</feature>
<dbReference type="GO" id="GO:0005216">
    <property type="term" value="F:monoatomic ion channel activity"/>
    <property type="evidence" value="ECO:0007669"/>
    <property type="project" value="InterPro"/>
</dbReference>
<keyword evidence="2" id="KW-0813">Transport</keyword>
<sequence>MSEKLKICGKFISKQPYSLFIVYENEEMSYEDFLKKKKESVIKHITIDQCLDIELEAIDLSKFVNVQAFEIKLGDKYLINKNNFNFTDYSKDFSSFTNFLICSGYPILDFKIFQKLSQLKTLKLFFLDQSVNYETRYVVVVNSSEKIIKLDELDFSGCKMSGSSDENLKKLFKKVSSKKIKLNQNLLENFDYSFCEPNHKDLEEIDLSDNKLKSCPLFGENLVKLKSINLSYNKLEQIPFDYYNLVDCEINLEENAELKLDISSLKNSKSRFKLSLENIETLFPEFFNKEELCINKVSTGASNDGEMISLDFIIKTFKNSNVLKIFEALKNYYNQEPKIKNYEYIQLKSKDSMTILIRKACETKDNMIDFEKLFPKNDYLFAIYYYNGGYFENTDSMKIKIKDIEKYVYHPKFFCDIDYKECLEIAFEMENKLMVIYLIVFMKLSLTYYKYSVLREKEFDYENIHKLPLSIVITKLVEKKWFDLLEHVLHFLFNKETLNFTEEEYQKILDKKLSITKEILNLESNIDIVISISKNRYKKLLKHEIIKEILLNNWSGITRFLYYLNLIFYLIFLGIYSYHVEVYQINDENNNNFSKYVSLVFAFIYFFAEIKEFVYAIKSYRILNYLSSFQNIFEMFTYILIIVGLLLINTLEQFELKNALYSITILTSYFIMILNLNKAPLVGRYVIAIRNVIKNSIGLFIVLLIFLIGYLMSLRNRSNSLNENDPTIGFFNETFELGFFRVLTMGVGSLDTEDMGIENINELGFINCLLYATFIFIMPIMLMNIFIGISNEELEKVYDLADVETIILKFEYVLKVKDNIFYKLFSKLKKALKVDHFEFKVERKLNEVKGKFLDFVNKNSYISDTIKNYKIKNNFKYKTAEGNKKKKIVSERTNLFEIIE</sequence>
<dbReference type="InterPro" id="IPR052076">
    <property type="entry name" value="TRP_cation_channel"/>
</dbReference>
<keyword evidence="5" id="KW-0677">Repeat</keyword>
<feature type="domain" description="Ion transport" evidence="13">
    <location>
        <begin position="562"/>
        <end position="799"/>
    </location>
</feature>
<evidence type="ECO:0000256" key="5">
    <source>
        <dbReference type="ARBA" id="ARBA00022737"/>
    </source>
</evidence>
<keyword evidence="15" id="KW-1185">Reference proteome</keyword>
<dbReference type="EMBL" id="CAJNOC010001782">
    <property type="protein sequence ID" value="CAF0890815.1"/>
    <property type="molecule type" value="Genomic_DNA"/>
</dbReference>
<gene>
    <name evidence="14" type="ORF">OXX778_LOCUS10901</name>
</gene>
<evidence type="ECO:0000313" key="14">
    <source>
        <dbReference type="EMBL" id="CAF0890815.1"/>
    </source>
</evidence>
<keyword evidence="7" id="KW-0040">ANK repeat</keyword>
<reference evidence="14" key="1">
    <citation type="submission" date="2021-02" db="EMBL/GenBank/DDBJ databases">
        <authorList>
            <person name="Nowell W R."/>
        </authorList>
    </citation>
    <scope>NUCLEOTIDE SEQUENCE</scope>
    <source>
        <strain evidence="14">Ploen Becks lab</strain>
    </source>
</reference>
<dbReference type="PANTHER" id="PTHR47143">
    <property type="entry name" value="TRANSIENT RECEPTOR POTENTIAL CATION CHANNEL PROTEIN PAINLESS"/>
    <property type="match status" value="1"/>
</dbReference>
<dbReference type="Gene3D" id="3.80.10.10">
    <property type="entry name" value="Ribonuclease Inhibitor"/>
    <property type="match status" value="1"/>
</dbReference>
<evidence type="ECO:0000259" key="13">
    <source>
        <dbReference type="Pfam" id="PF00520"/>
    </source>
</evidence>
<feature type="transmembrane region" description="Helical" evidence="12">
    <location>
        <begin position="560"/>
        <end position="578"/>
    </location>
</feature>
<dbReference type="AlphaFoldDB" id="A0A813YYJ8"/>
<keyword evidence="6 12" id="KW-1133">Transmembrane helix</keyword>
<comment type="caution">
    <text evidence="14">The sequence shown here is derived from an EMBL/GenBank/DDBJ whole genome shotgun (WGS) entry which is preliminary data.</text>
</comment>
<evidence type="ECO:0000256" key="1">
    <source>
        <dbReference type="ARBA" id="ARBA00004141"/>
    </source>
</evidence>
<keyword evidence="10" id="KW-0325">Glycoprotein</keyword>
<dbReference type="InterPro" id="IPR032675">
    <property type="entry name" value="LRR_dom_sf"/>
</dbReference>
<evidence type="ECO:0000313" key="15">
    <source>
        <dbReference type="Proteomes" id="UP000663879"/>
    </source>
</evidence>
<dbReference type="InterPro" id="IPR025875">
    <property type="entry name" value="Leu-rich_rpt_4"/>
</dbReference>
<feature type="transmembrane region" description="Helical" evidence="12">
    <location>
        <begin position="697"/>
        <end position="714"/>
    </location>
</feature>
<evidence type="ECO:0000256" key="7">
    <source>
        <dbReference type="ARBA" id="ARBA00023043"/>
    </source>
</evidence>
<feature type="transmembrane region" description="Helical" evidence="12">
    <location>
        <begin position="764"/>
        <end position="787"/>
    </location>
</feature>
<protein>
    <recommendedName>
        <fullName evidence="13">Ion transport domain-containing protein</fullName>
    </recommendedName>
</protein>
<evidence type="ECO:0000256" key="9">
    <source>
        <dbReference type="ARBA" id="ARBA00023136"/>
    </source>
</evidence>
<evidence type="ECO:0000256" key="4">
    <source>
        <dbReference type="ARBA" id="ARBA00022692"/>
    </source>
</evidence>
<dbReference type="PANTHER" id="PTHR47143:SF1">
    <property type="entry name" value="ION_TRANS DOMAIN-CONTAINING PROTEIN"/>
    <property type="match status" value="1"/>
</dbReference>
<keyword evidence="3" id="KW-0433">Leucine-rich repeat</keyword>
<evidence type="ECO:0000256" key="10">
    <source>
        <dbReference type="ARBA" id="ARBA00023180"/>
    </source>
</evidence>
<accession>A0A813YYJ8</accession>
<proteinExistence type="predicted"/>